<gene>
    <name evidence="1" type="ORF">ACH407_38530</name>
</gene>
<reference evidence="1 2" key="1">
    <citation type="submission" date="2024-10" db="EMBL/GenBank/DDBJ databases">
        <title>The Natural Products Discovery Center: Release of the First 8490 Sequenced Strains for Exploring Actinobacteria Biosynthetic Diversity.</title>
        <authorList>
            <person name="Kalkreuter E."/>
            <person name="Kautsar S.A."/>
            <person name="Yang D."/>
            <person name="Bader C.D."/>
            <person name="Teijaro C.N."/>
            <person name="Fluegel L."/>
            <person name="Davis C.M."/>
            <person name="Simpson J.R."/>
            <person name="Lauterbach L."/>
            <person name="Steele A.D."/>
            <person name="Gui C."/>
            <person name="Meng S."/>
            <person name="Li G."/>
            <person name="Viehrig K."/>
            <person name="Ye F."/>
            <person name="Su P."/>
            <person name="Kiefer A.F."/>
            <person name="Nichols A."/>
            <person name="Cepeda A.J."/>
            <person name="Yan W."/>
            <person name="Fan B."/>
            <person name="Jiang Y."/>
            <person name="Adhikari A."/>
            <person name="Zheng C.-J."/>
            <person name="Schuster L."/>
            <person name="Cowan T.M."/>
            <person name="Smanski M.J."/>
            <person name="Chevrette M.G."/>
            <person name="De Carvalho L.P.S."/>
            <person name="Shen B."/>
        </authorList>
    </citation>
    <scope>NUCLEOTIDE SEQUENCE [LARGE SCALE GENOMIC DNA]</scope>
    <source>
        <strain evidence="1 2">NPDC020602</strain>
    </source>
</reference>
<evidence type="ECO:0000313" key="2">
    <source>
        <dbReference type="Proteomes" id="UP001611339"/>
    </source>
</evidence>
<comment type="caution">
    <text evidence="1">The sequence shown here is derived from an EMBL/GenBank/DDBJ whole genome shotgun (WGS) entry which is preliminary data.</text>
</comment>
<dbReference type="Proteomes" id="UP001611339">
    <property type="component" value="Unassembled WGS sequence"/>
</dbReference>
<name>A0ABW7UIF7_9ACTN</name>
<evidence type="ECO:0000313" key="1">
    <source>
        <dbReference type="EMBL" id="MFI1719447.1"/>
    </source>
</evidence>
<keyword evidence="2" id="KW-1185">Reference proteome</keyword>
<protein>
    <submittedName>
        <fullName evidence="1">Uncharacterized protein</fullName>
    </submittedName>
</protein>
<sequence>MGNSRAYAVFRTADLDEAYARARRLVALLEDVEDEVYVDVEVRTVGEARRIARLLPGAAVDPVETAYDPAGEYPDLDLGTAGDDEIRAALPLCLSAELPAASVGPGFVRSLGDGPAGVDRHGRWPDDPETGDRGFGKYDGVQLVLHGDGPRLGAWTPHHTVFLHLDKWARLPRARKLAARAGCEVLGDARIGW</sequence>
<proteinExistence type="predicted"/>
<dbReference type="EMBL" id="JBIRUI010000037">
    <property type="protein sequence ID" value="MFI1719447.1"/>
    <property type="molecule type" value="Genomic_DNA"/>
</dbReference>
<dbReference type="RefSeq" id="WP_398714252.1">
    <property type="nucleotide sequence ID" value="NZ_JBIRUI010000037.1"/>
</dbReference>
<organism evidence="1 2">
    <name type="scientific">Streptomyces litmocidini</name>
    <dbReference type="NCBI Taxonomy" id="67318"/>
    <lineage>
        <taxon>Bacteria</taxon>
        <taxon>Bacillati</taxon>
        <taxon>Actinomycetota</taxon>
        <taxon>Actinomycetes</taxon>
        <taxon>Kitasatosporales</taxon>
        <taxon>Streptomycetaceae</taxon>
        <taxon>Streptomyces</taxon>
    </lineage>
</organism>
<accession>A0ABW7UIF7</accession>